<proteinExistence type="predicted"/>
<dbReference type="PANTHER" id="PTHR30619:SF1">
    <property type="entry name" value="RECOMBINATION PROTEIN 2"/>
    <property type="match status" value="1"/>
</dbReference>
<dbReference type="RefSeq" id="WP_221423738.1">
    <property type="nucleotide sequence ID" value="NZ_CP081297.1"/>
</dbReference>
<dbReference type="Proteomes" id="UP000824280">
    <property type="component" value="Chromosome"/>
</dbReference>
<keyword evidence="10" id="KW-1185">Reference proteome</keyword>
<evidence type="ECO:0000259" key="8">
    <source>
        <dbReference type="Pfam" id="PF13567"/>
    </source>
</evidence>
<dbReference type="PANTHER" id="PTHR30619">
    <property type="entry name" value="DNA INTERNALIZATION/COMPETENCE PROTEIN COMEC/REC2"/>
    <property type="match status" value="1"/>
</dbReference>
<keyword evidence="5 6" id="KW-0472">Membrane</keyword>
<gene>
    <name evidence="9" type="ORF">K3166_05925</name>
</gene>
<feature type="transmembrane region" description="Helical" evidence="6">
    <location>
        <begin position="293"/>
        <end position="316"/>
    </location>
</feature>
<comment type="subcellular location">
    <subcellularLocation>
        <location evidence="1">Cell membrane</location>
        <topology evidence="1">Multi-pass membrane protein</topology>
    </subcellularLocation>
</comment>
<feature type="transmembrane region" description="Helical" evidence="6">
    <location>
        <begin position="51"/>
        <end position="68"/>
    </location>
</feature>
<evidence type="ECO:0000259" key="7">
    <source>
        <dbReference type="Pfam" id="PF03772"/>
    </source>
</evidence>
<feature type="transmembrane region" description="Helical" evidence="6">
    <location>
        <begin position="328"/>
        <end position="346"/>
    </location>
</feature>
<dbReference type="NCBIfam" id="TIGR00360">
    <property type="entry name" value="ComEC_N-term"/>
    <property type="match status" value="1"/>
</dbReference>
<accession>A0ABX8ZL03</accession>
<dbReference type="InterPro" id="IPR004477">
    <property type="entry name" value="ComEC_N"/>
</dbReference>
<evidence type="ECO:0000256" key="3">
    <source>
        <dbReference type="ARBA" id="ARBA00022692"/>
    </source>
</evidence>
<dbReference type="InterPro" id="IPR025405">
    <property type="entry name" value="DUF4131"/>
</dbReference>
<feature type="transmembrane region" description="Helical" evidence="6">
    <location>
        <begin position="555"/>
        <end position="573"/>
    </location>
</feature>
<dbReference type="InterPro" id="IPR052159">
    <property type="entry name" value="Competence_DNA_uptake"/>
</dbReference>
<feature type="transmembrane region" description="Helical" evidence="6">
    <location>
        <begin position="74"/>
        <end position="91"/>
    </location>
</feature>
<protein>
    <submittedName>
        <fullName evidence="9">ComEC family competence protein</fullName>
    </submittedName>
</protein>
<evidence type="ECO:0000256" key="5">
    <source>
        <dbReference type="ARBA" id="ARBA00023136"/>
    </source>
</evidence>
<evidence type="ECO:0000256" key="4">
    <source>
        <dbReference type="ARBA" id="ARBA00022989"/>
    </source>
</evidence>
<feature type="transmembrane region" description="Helical" evidence="6">
    <location>
        <begin position="471"/>
        <end position="493"/>
    </location>
</feature>
<feature type="domain" description="DUF4131" evidence="8">
    <location>
        <begin position="71"/>
        <end position="228"/>
    </location>
</feature>
<sequence>MANDGTPMVPFGAPDGPADAAVQRHWRMRAILSRTGDHTEKFLVQSGFDRGPWLAVAFAAGIGAWFLLAMPWQWIAGLVIALAAAVFSHAIWRGAEGRQHLRLAVGALGLAFALGLTTVWVRSEMVGAEPISRPMLMKLDARILERTEQPSEDRVRLVLAARDAEAGRAIRVRVNVPNDHDMPELREGARVELRARLMPPSPPLLPGAYDFARDAWFKGFAATGSLVGEVRVTEPAEANDGWLAGKQRDLSAHVRSRLSGAPGTIAAAFATGDRGGIAKADEEAMRDAGLTHLLSISGLHVSAVIAAAYFLAIKLLALWPWLALRARLPLLAAAAAAGVGIAYTLLTGAQVPTVRSCIGAVLVLGALALGREPLSLRMVAVAAGAVLVLWPESLVGPSFQMSFSAVIAIVALHNSQPVRDFLAPREEGWTRVMSRRVLMLFITGLVIEIALTPIVLFHFHRSGLYGAFANVFAIPLVTFLSMPLIALALFFDLVGAGAPFWWLAGKSLEILIAMAHFTSSQPGAVKLVPHMGLGIISLFVGGGLWLALWRGRARLLGLVPAAIGTIALVLSPVPDLLITRDGRNVGITNQDGHLFVLRGAPGSYSRTNIVELAGSEAEAMPIEEYPGARCSADFCSIGLSRGERDWSILVALNRQRIDERQLAAACELSDLVIADRWLPRSCKPKWAKIDGRFVAENGGTSVYLADERIDTVASAQGQHGWWKTDAEKY</sequence>
<keyword evidence="4 6" id="KW-1133">Transmembrane helix</keyword>
<organism evidence="9 10">
    <name type="scientific">Qipengyuania psychrotolerans</name>
    <dbReference type="NCBI Taxonomy" id="2867238"/>
    <lineage>
        <taxon>Bacteria</taxon>
        <taxon>Pseudomonadati</taxon>
        <taxon>Pseudomonadota</taxon>
        <taxon>Alphaproteobacteria</taxon>
        <taxon>Sphingomonadales</taxon>
        <taxon>Erythrobacteraceae</taxon>
        <taxon>Qipengyuania</taxon>
    </lineage>
</organism>
<dbReference type="Pfam" id="PF03772">
    <property type="entry name" value="Competence"/>
    <property type="match status" value="1"/>
</dbReference>
<evidence type="ECO:0000256" key="2">
    <source>
        <dbReference type="ARBA" id="ARBA00022475"/>
    </source>
</evidence>
<keyword evidence="3 6" id="KW-0812">Transmembrane</keyword>
<feature type="transmembrane region" description="Helical" evidence="6">
    <location>
        <begin position="103"/>
        <end position="121"/>
    </location>
</feature>
<reference evidence="9 10" key="1">
    <citation type="submission" date="2021-08" db="EMBL/GenBank/DDBJ databases">
        <title>Comparative Genomics Analysis of the Genus Qipengyuania Reveals Extensive Genetic Diversity and Metabolic Versatility, Including the Description of Fifteen Novel Species.</title>
        <authorList>
            <person name="Liu Y."/>
        </authorList>
    </citation>
    <scope>NUCLEOTIDE SEQUENCE [LARGE SCALE GENOMIC DNA]</scope>
    <source>
        <strain evidence="9 10">1XM2-8</strain>
    </source>
</reference>
<feature type="domain" description="ComEC/Rec2-related protein" evidence="7">
    <location>
        <begin position="270"/>
        <end position="552"/>
    </location>
</feature>
<feature type="transmembrane region" description="Helical" evidence="6">
    <location>
        <begin position="500"/>
        <end position="518"/>
    </location>
</feature>
<name>A0ABX8ZL03_9SPHN</name>
<keyword evidence="2" id="KW-1003">Cell membrane</keyword>
<evidence type="ECO:0000313" key="10">
    <source>
        <dbReference type="Proteomes" id="UP000824280"/>
    </source>
</evidence>
<feature type="transmembrane region" description="Helical" evidence="6">
    <location>
        <begin position="352"/>
        <end position="369"/>
    </location>
</feature>
<feature type="transmembrane region" description="Helical" evidence="6">
    <location>
        <begin position="530"/>
        <end position="548"/>
    </location>
</feature>
<dbReference type="Pfam" id="PF13567">
    <property type="entry name" value="DUF4131"/>
    <property type="match status" value="1"/>
</dbReference>
<feature type="transmembrane region" description="Helical" evidence="6">
    <location>
        <begin position="437"/>
        <end position="459"/>
    </location>
</feature>
<evidence type="ECO:0000256" key="1">
    <source>
        <dbReference type="ARBA" id="ARBA00004651"/>
    </source>
</evidence>
<evidence type="ECO:0000313" key="9">
    <source>
        <dbReference type="EMBL" id="QZD88207.1"/>
    </source>
</evidence>
<evidence type="ECO:0000256" key="6">
    <source>
        <dbReference type="SAM" id="Phobius"/>
    </source>
</evidence>
<dbReference type="EMBL" id="CP081297">
    <property type="protein sequence ID" value="QZD88207.1"/>
    <property type="molecule type" value="Genomic_DNA"/>
</dbReference>